<dbReference type="Pfam" id="PF01638">
    <property type="entry name" value="HxlR"/>
    <property type="match status" value="1"/>
</dbReference>
<proteinExistence type="predicted"/>
<dbReference type="EMBL" id="JBHLUE010000011">
    <property type="protein sequence ID" value="MFC0565474.1"/>
    <property type="molecule type" value="Genomic_DNA"/>
</dbReference>
<comment type="caution">
    <text evidence="5">The sequence shown here is derived from an EMBL/GenBank/DDBJ whole genome shotgun (WGS) entry which is preliminary data.</text>
</comment>
<dbReference type="Proteomes" id="UP001589894">
    <property type="component" value="Unassembled WGS sequence"/>
</dbReference>
<feature type="domain" description="HTH hxlR-type" evidence="4">
    <location>
        <begin position="11"/>
        <end position="109"/>
    </location>
</feature>
<dbReference type="SUPFAM" id="SSF46785">
    <property type="entry name" value="Winged helix' DNA-binding domain"/>
    <property type="match status" value="1"/>
</dbReference>
<dbReference type="SUPFAM" id="SSF55718">
    <property type="entry name" value="SCP-like"/>
    <property type="match status" value="1"/>
</dbReference>
<sequence>MAGRRQYDDPCGLARALDVVGERWALLVVRELIFGPKRFTDLHRGLPTASQNVLAQRLRELTEAGVVRRRRLGPPASSWGYELTEHGHALEPALRQLAGWGAGLPLRSAADLSVDALALALRTTFDPAQADDLHGTVQLRLGPDRFLAEIRDAALHLDRAEGRADATVSAEPSTLRAIVFGGRSSAAAEGAGDLAIEGDRELVARFLRLFGRPEPAMGDRSRAEA</sequence>
<dbReference type="InterPro" id="IPR029229">
    <property type="entry name" value="Alkyl_sulf_C"/>
</dbReference>
<dbReference type="PROSITE" id="PS51118">
    <property type="entry name" value="HTH_HXLR"/>
    <property type="match status" value="1"/>
</dbReference>
<dbReference type="InterPro" id="IPR002577">
    <property type="entry name" value="HTH_HxlR"/>
</dbReference>
<protein>
    <submittedName>
        <fullName evidence="5">Winged helix-turn-helix transcriptional regulator</fullName>
    </submittedName>
</protein>
<keyword evidence="3" id="KW-0804">Transcription</keyword>
<organism evidence="5 6">
    <name type="scientific">Plantactinospora siamensis</name>
    <dbReference type="NCBI Taxonomy" id="555372"/>
    <lineage>
        <taxon>Bacteria</taxon>
        <taxon>Bacillati</taxon>
        <taxon>Actinomycetota</taxon>
        <taxon>Actinomycetes</taxon>
        <taxon>Micromonosporales</taxon>
        <taxon>Micromonosporaceae</taxon>
        <taxon>Plantactinospora</taxon>
    </lineage>
</organism>
<keyword evidence="1" id="KW-0805">Transcription regulation</keyword>
<evidence type="ECO:0000313" key="6">
    <source>
        <dbReference type="Proteomes" id="UP001589894"/>
    </source>
</evidence>
<dbReference type="Gene3D" id="3.30.1050.10">
    <property type="entry name" value="SCP2 sterol-binding domain"/>
    <property type="match status" value="1"/>
</dbReference>
<dbReference type="InterPro" id="IPR036388">
    <property type="entry name" value="WH-like_DNA-bd_sf"/>
</dbReference>
<dbReference type="PANTHER" id="PTHR33204">
    <property type="entry name" value="TRANSCRIPTIONAL REGULATOR, MARR FAMILY"/>
    <property type="match status" value="1"/>
</dbReference>
<dbReference type="PANTHER" id="PTHR33204:SF18">
    <property type="entry name" value="TRANSCRIPTIONAL REGULATORY PROTEIN"/>
    <property type="match status" value="1"/>
</dbReference>
<evidence type="ECO:0000256" key="3">
    <source>
        <dbReference type="ARBA" id="ARBA00023163"/>
    </source>
</evidence>
<dbReference type="InterPro" id="IPR036390">
    <property type="entry name" value="WH_DNA-bd_sf"/>
</dbReference>
<gene>
    <name evidence="5" type="ORF">ACFFHU_15180</name>
</gene>
<dbReference type="RefSeq" id="WP_377339298.1">
    <property type="nucleotide sequence ID" value="NZ_JBHLUE010000011.1"/>
</dbReference>
<accession>A0ABV6NYH8</accession>
<keyword evidence="2" id="KW-0238">DNA-binding</keyword>
<evidence type="ECO:0000259" key="4">
    <source>
        <dbReference type="PROSITE" id="PS51118"/>
    </source>
</evidence>
<evidence type="ECO:0000256" key="2">
    <source>
        <dbReference type="ARBA" id="ARBA00023125"/>
    </source>
</evidence>
<evidence type="ECO:0000256" key="1">
    <source>
        <dbReference type="ARBA" id="ARBA00023015"/>
    </source>
</evidence>
<evidence type="ECO:0000313" key="5">
    <source>
        <dbReference type="EMBL" id="MFC0565474.1"/>
    </source>
</evidence>
<dbReference type="InterPro" id="IPR036527">
    <property type="entry name" value="SCP2_sterol-bd_dom_sf"/>
</dbReference>
<reference evidence="5 6" key="1">
    <citation type="submission" date="2024-09" db="EMBL/GenBank/DDBJ databases">
        <authorList>
            <person name="Sun Q."/>
            <person name="Mori K."/>
        </authorList>
    </citation>
    <scope>NUCLEOTIDE SEQUENCE [LARGE SCALE GENOMIC DNA]</scope>
    <source>
        <strain evidence="5 6">TBRC 2205</strain>
    </source>
</reference>
<name>A0ABV6NYH8_9ACTN</name>
<keyword evidence="6" id="KW-1185">Reference proteome</keyword>
<dbReference type="Gene3D" id="1.10.10.10">
    <property type="entry name" value="Winged helix-like DNA-binding domain superfamily/Winged helix DNA-binding domain"/>
    <property type="match status" value="1"/>
</dbReference>
<dbReference type="Pfam" id="PF14864">
    <property type="entry name" value="Alkyl_sulf_C"/>
    <property type="match status" value="1"/>
</dbReference>